<evidence type="ECO:0000256" key="5">
    <source>
        <dbReference type="ARBA" id="ARBA00047720"/>
    </source>
</evidence>
<dbReference type="Pfam" id="PF13382">
    <property type="entry name" value="Adenine_deam_C"/>
    <property type="match status" value="1"/>
</dbReference>
<organism evidence="9 10">
    <name type="scientific">Solibaculum mannosilyticum</name>
    <dbReference type="NCBI Taxonomy" id="2780922"/>
    <lineage>
        <taxon>Bacteria</taxon>
        <taxon>Bacillati</taxon>
        <taxon>Bacillota</taxon>
        <taxon>Clostridia</taxon>
        <taxon>Eubacteriales</taxon>
        <taxon>Oscillospiraceae</taxon>
        <taxon>Solibaculum</taxon>
    </lineage>
</organism>
<evidence type="ECO:0000313" key="9">
    <source>
        <dbReference type="EMBL" id="BCI61305.1"/>
    </source>
</evidence>
<dbReference type="InterPro" id="IPR006679">
    <property type="entry name" value="Adenine_deam"/>
</dbReference>
<dbReference type="InterPro" id="IPR032466">
    <property type="entry name" value="Metal_Hydrolase"/>
</dbReference>
<dbReference type="GO" id="GO:0000034">
    <property type="term" value="F:adenine deaminase activity"/>
    <property type="evidence" value="ECO:0007669"/>
    <property type="project" value="UniProtKB-UniRule"/>
</dbReference>
<dbReference type="GO" id="GO:0006146">
    <property type="term" value="P:adenine catabolic process"/>
    <property type="evidence" value="ECO:0007669"/>
    <property type="project" value="InterPro"/>
</dbReference>
<keyword evidence="10" id="KW-1185">Reference proteome</keyword>
<evidence type="ECO:0000256" key="1">
    <source>
        <dbReference type="ARBA" id="ARBA00006773"/>
    </source>
</evidence>
<dbReference type="PANTHER" id="PTHR11113:SF2">
    <property type="entry name" value="ADENINE DEAMINASE"/>
    <property type="match status" value="1"/>
</dbReference>
<dbReference type="SUPFAM" id="SSF51556">
    <property type="entry name" value="Metallo-dependent hydrolases"/>
    <property type="match status" value="1"/>
</dbReference>
<dbReference type="Gene3D" id="3.20.20.140">
    <property type="entry name" value="Metal-dependent hydrolases"/>
    <property type="match status" value="1"/>
</dbReference>
<dbReference type="InterPro" id="IPR006680">
    <property type="entry name" value="Amidohydro-rel"/>
</dbReference>
<sequence length="556" mass="60475">MNRQHLIETASGKRQPDLVLKRGKIIQVLTGEILTGDIALCDGIIAGVGCYEGPNAVDLEGKYVSPGFINAHCHVESSMALPEIYCREELRYGVTTVITDPHEIANVAGKAGIQFMLDRSENLPIHYYVQVPSCVPATPFEHAGSILKAEDLAEFLSHPRVTGLGEMMDAKGVVQRRPDVMEKLELFKGKVLDGHLPSAPQEMLQPYAAAGIATDHESVTFGEARDKLRAGMAVLVREGSGSRNLEAIVKGVVEEGLDTAHLAFCTDDKHLLDIHKEGTIRHNIQMAIGLGMTPVTAYQLATINAARIYGLDGIGAIAPGYRADLVILDDLEKVTVRDVYFGGKPVRELCMTPKMPPVQESVRHSVRLPPLDKKSLALPDQEQYPVIQMVENQIITQKTIVSKGEVHGMLEDGRLLKIAVVERHHATGHIGVGLLSRYGLQNGAIATTVAHDSHNLILVGDNDRDMLAAAEELNRVQGGYTLVRGGKVLATLELPIGGLMSEKGLNQLTENIQEMTRIAYSMGVNDKMDPFIALSFLALPVIPEIRITDMGTVEVE</sequence>
<feature type="domain" description="Amidohydrolase-related" evidence="7">
    <location>
        <begin position="63"/>
        <end position="346"/>
    </location>
</feature>
<dbReference type="AlphaFoldDB" id="A0A7I8D5J8"/>
<evidence type="ECO:0000256" key="2">
    <source>
        <dbReference type="ARBA" id="ARBA00012782"/>
    </source>
</evidence>
<protein>
    <recommendedName>
        <fullName evidence="2 6">Adenine deaminase</fullName>
        <shortName evidence="6">Adenase</shortName>
        <shortName evidence="6">Adenine aminase</shortName>
        <ecNumber evidence="2 6">3.5.4.2</ecNumber>
    </recommendedName>
</protein>
<keyword evidence="3 6" id="KW-0378">Hydrolase</keyword>
<accession>A0A7I8D5J8</accession>
<feature type="domain" description="Adenine deaminase C-terminal" evidence="8">
    <location>
        <begin position="394"/>
        <end position="556"/>
    </location>
</feature>
<dbReference type="NCBIfam" id="TIGR01178">
    <property type="entry name" value="ade"/>
    <property type="match status" value="1"/>
</dbReference>
<name>A0A7I8D5J8_9FIRM</name>
<dbReference type="InterPro" id="IPR011059">
    <property type="entry name" value="Metal-dep_hydrolase_composite"/>
</dbReference>
<evidence type="ECO:0000256" key="3">
    <source>
        <dbReference type="ARBA" id="ARBA00022801"/>
    </source>
</evidence>
<dbReference type="Gene3D" id="2.30.40.10">
    <property type="entry name" value="Urease, subunit C, domain 1"/>
    <property type="match status" value="1"/>
</dbReference>
<dbReference type="PANTHER" id="PTHR11113">
    <property type="entry name" value="N-ACETYLGLUCOSAMINE-6-PHOSPHATE DEACETYLASE"/>
    <property type="match status" value="1"/>
</dbReference>
<proteinExistence type="inferred from homology"/>
<dbReference type="RefSeq" id="WP_215533152.1">
    <property type="nucleotide sequence ID" value="NZ_AP023321.1"/>
</dbReference>
<evidence type="ECO:0000313" key="10">
    <source>
        <dbReference type="Proteomes" id="UP000593890"/>
    </source>
</evidence>
<dbReference type="KEGG" id="sman:C12CBH8_19440"/>
<reference evidence="10" key="1">
    <citation type="submission" date="2020-07" db="EMBL/GenBank/DDBJ databases">
        <title>Complete genome sequencing of Clostridia bacterium strain 12CBH8.</title>
        <authorList>
            <person name="Sakamoto M."/>
            <person name="Murakami T."/>
            <person name="Mori H."/>
        </authorList>
    </citation>
    <scope>NUCLEOTIDE SEQUENCE [LARGE SCALE GENOMIC DNA]</scope>
    <source>
        <strain evidence="10">12CBH8</strain>
    </source>
</reference>
<keyword evidence="4 6" id="KW-0464">Manganese</keyword>
<dbReference type="CDD" id="cd01295">
    <property type="entry name" value="AdeC"/>
    <property type="match status" value="1"/>
</dbReference>
<gene>
    <name evidence="6" type="primary">ade</name>
    <name evidence="9" type="ORF">C12CBH8_19440</name>
</gene>
<evidence type="ECO:0000256" key="4">
    <source>
        <dbReference type="ARBA" id="ARBA00023211"/>
    </source>
</evidence>
<evidence type="ECO:0000259" key="7">
    <source>
        <dbReference type="Pfam" id="PF01979"/>
    </source>
</evidence>
<dbReference type="InterPro" id="IPR026912">
    <property type="entry name" value="Adenine_deam_C"/>
</dbReference>
<dbReference type="Pfam" id="PF01979">
    <property type="entry name" value="Amidohydro_1"/>
    <property type="match status" value="1"/>
</dbReference>
<evidence type="ECO:0000256" key="6">
    <source>
        <dbReference type="HAMAP-Rule" id="MF_01518"/>
    </source>
</evidence>
<dbReference type="EMBL" id="AP023321">
    <property type="protein sequence ID" value="BCI61305.1"/>
    <property type="molecule type" value="Genomic_DNA"/>
</dbReference>
<evidence type="ECO:0000259" key="8">
    <source>
        <dbReference type="Pfam" id="PF13382"/>
    </source>
</evidence>
<comment type="cofactor">
    <cofactor evidence="6">
        <name>Mn(2+)</name>
        <dbReference type="ChEBI" id="CHEBI:29035"/>
    </cofactor>
</comment>
<dbReference type="SUPFAM" id="SSF51338">
    <property type="entry name" value="Composite domain of metallo-dependent hydrolases"/>
    <property type="match status" value="1"/>
</dbReference>
<comment type="similarity">
    <text evidence="1 6">Belongs to the metallo-dependent hydrolases superfamily. Adenine deaminase family.</text>
</comment>
<dbReference type="HAMAP" id="MF_01518">
    <property type="entry name" value="Adenine_deamin"/>
    <property type="match status" value="1"/>
</dbReference>
<dbReference type="EC" id="3.5.4.2" evidence="2 6"/>
<comment type="catalytic activity">
    <reaction evidence="5 6">
        <text>adenine + H2O + H(+) = hypoxanthine + NH4(+)</text>
        <dbReference type="Rhea" id="RHEA:23688"/>
        <dbReference type="ChEBI" id="CHEBI:15377"/>
        <dbReference type="ChEBI" id="CHEBI:15378"/>
        <dbReference type="ChEBI" id="CHEBI:16708"/>
        <dbReference type="ChEBI" id="CHEBI:17368"/>
        <dbReference type="ChEBI" id="CHEBI:28938"/>
        <dbReference type="EC" id="3.5.4.2"/>
    </reaction>
</comment>
<dbReference type="Proteomes" id="UP000593890">
    <property type="component" value="Chromosome"/>
</dbReference>